<gene>
    <name evidence="5" type="primary">melR_10</name>
    <name evidence="5" type="ORF">PMF13cell1_02907</name>
</gene>
<evidence type="ECO:0000256" key="2">
    <source>
        <dbReference type="ARBA" id="ARBA00023125"/>
    </source>
</evidence>
<dbReference type="CDD" id="cd02208">
    <property type="entry name" value="cupin_RmlC-like"/>
    <property type="match status" value="1"/>
</dbReference>
<dbReference type="PROSITE" id="PS00041">
    <property type="entry name" value="HTH_ARAC_FAMILY_1"/>
    <property type="match status" value="1"/>
</dbReference>
<dbReference type="GO" id="GO:0003700">
    <property type="term" value="F:DNA-binding transcription factor activity"/>
    <property type="evidence" value="ECO:0007669"/>
    <property type="project" value="InterPro"/>
</dbReference>
<dbReference type="PANTHER" id="PTHR43280">
    <property type="entry name" value="ARAC-FAMILY TRANSCRIPTIONAL REGULATOR"/>
    <property type="match status" value="1"/>
</dbReference>
<dbReference type="PANTHER" id="PTHR43280:SF28">
    <property type="entry name" value="HTH-TYPE TRANSCRIPTIONAL ACTIVATOR RHAS"/>
    <property type="match status" value="1"/>
</dbReference>
<dbReference type="AlphaFoldDB" id="A0A4P6LXM0"/>
<dbReference type="GO" id="GO:0043565">
    <property type="term" value="F:sequence-specific DNA binding"/>
    <property type="evidence" value="ECO:0007669"/>
    <property type="project" value="InterPro"/>
</dbReference>
<keyword evidence="2" id="KW-0238">DNA-binding</keyword>
<dbReference type="InterPro" id="IPR003313">
    <property type="entry name" value="AraC-bd"/>
</dbReference>
<evidence type="ECO:0000259" key="4">
    <source>
        <dbReference type="PROSITE" id="PS01124"/>
    </source>
</evidence>
<proteinExistence type="predicted"/>
<evidence type="ECO:0000313" key="5">
    <source>
        <dbReference type="EMBL" id="QBE97351.1"/>
    </source>
</evidence>
<accession>A0A4P6LXM0</accession>
<dbReference type="InterPro" id="IPR011051">
    <property type="entry name" value="RmlC_Cupin_sf"/>
</dbReference>
<dbReference type="EMBL" id="CP035945">
    <property type="protein sequence ID" value="QBE97351.1"/>
    <property type="molecule type" value="Genomic_DNA"/>
</dbReference>
<dbReference type="Proteomes" id="UP000289794">
    <property type="component" value="Chromosome"/>
</dbReference>
<reference evidence="5 6" key="1">
    <citation type="submission" date="2019-01" db="EMBL/GenBank/DDBJ databases">
        <title>PMF-metabolizing Aryl O-demethylase.</title>
        <authorList>
            <person name="Kim M."/>
        </authorList>
    </citation>
    <scope>NUCLEOTIDE SEQUENCE [LARGE SCALE GENOMIC DNA]</scope>
    <source>
        <strain evidence="5 6">PMF1</strain>
    </source>
</reference>
<dbReference type="SMART" id="SM00342">
    <property type="entry name" value="HTH_ARAC"/>
    <property type="match status" value="1"/>
</dbReference>
<keyword evidence="3" id="KW-0804">Transcription</keyword>
<sequence length="303" mass="34804">MELTHVDVDDNLREKSQFSDATFPMEIWINEFCTFVDQEISCHWHDKFEYSVMLSGSVDYYIDDQCCQLSCGEGVFVNSNVLHRAVQSTGCNNAVMLTVTFSETLISSNKGSTVYRKYFEPVLRKNVQGFVVSDKHQVGKGIIDLLKTIQSLDPQKFGYELECIALLAELWKNTAAYIMEEEEDAFCVQHNYHYVERTLKMLSYIQENFSQNISIKDIAESAAIGNSECFRCFRKFTNKSPIEYVNDYRLAQAAKLLLRTQSSIADVSVTCGFTNSSYFGKQFRRKYGMSPLKYKQGQLQQIL</sequence>
<dbReference type="PROSITE" id="PS01124">
    <property type="entry name" value="HTH_ARAC_FAMILY_2"/>
    <property type="match status" value="1"/>
</dbReference>
<organism evidence="5 6">
    <name type="scientific">Blautia producta</name>
    <dbReference type="NCBI Taxonomy" id="33035"/>
    <lineage>
        <taxon>Bacteria</taxon>
        <taxon>Bacillati</taxon>
        <taxon>Bacillota</taxon>
        <taxon>Clostridia</taxon>
        <taxon>Lachnospirales</taxon>
        <taxon>Lachnospiraceae</taxon>
        <taxon>Blautia</taxon>
    </lineage>
</organism>
<evidence type="ECO:0000256" key="1">
    <source>
        <dbReference type="ARBA" id="ARBA00023015"/>
    </source>
</evidence>
<dbReference type="RefSeq" id="WP_130181172.1">
    <property type="nucleotide sequence ID" value="NZ_CP035945.1"/>
</dbReference>
<dbReference type="InterPro" id="IPR014710">
    <property type="entry name" value="RmlC-like_jellyroll"/>
</dbReference>
<dbReference type="InterPro" id="IPR009057">
    <property type="entry name" value="Homeodomain-like_sf"/>
</dbReference>
<dbReference type="Pfam" id="PF12833">
    <property type="entry name" value="HTH_18"/>
    <property type="match status" value="1"/>
</dbReference>
<dbReference type="Pfam" id="PF02311">
    <property type="entry name" value="AraC_binding"/>
    <property type="match status" value="1"/>
</dbReference>
<evidence type="ECO:0000313" key="6">
    <source>
        <dbReference type="Proteomes" id="UP000289794"/>
    </source>
</evidence>
<dbReference type="SUPFAM" id="SSF46689">
    <property type="entry name" value="Homeodomain-like"/>
    <property type="match status" value="2"/>
</dbReference>
<dbReference type="Gene3D" id="1.10.10.60">
    <property type="entry name" value="Homeodomain-like"/>
    <property type="match status" value="2"/>
</dbReference>
<keyword evidence="1" id="KW-0805">Transcription regulation</keyword>
<protein>
    <submittedName>
        <fullName evidence="5">Melibiose operon regulatory protein</fullName>
    </submittedName>
</protein>
<name>A0A4P6LXM0_9FIRM</name>
<dbReference type="KEGG" id="bpro:PMF13cell1_02907"/>
<dbReference type="Gene3D" id="2.60.120.10">
    <property type="entry name" value="Jelly Rolls"/>
    <property type="match status" value="1"/>
</dbReference>
<evidence type="ECO:0000256" key="3">
    <source>
        <dbReference type="ARBA" id="ARBA00023163"/>
    </source>
</evidence>
<dbReference type="InterPro" id="IPR020449">
    <property type="entry name" value="Tscrpt_reg_AraC-type_HTH"/>
</dbReference>
<dbReference type="InterPro" id="IPR018060">
    <property type="entry name" value="HTH_AraC"/>
</dbReference>
<feature type="domain" description="HTH araC/xylS-type" evidence="4">
    <location>
        <begin position="199"/>
        <end position="297"/>
    </location>
</feature>
<dbReference type="InterPro" id="IPR018062">
    <property type="entry name" value="HTH_AraC-typ_CS"/>
</dbReference>
<dbReference type="PRINTS" id="PR00032">
    <property type="entry name" value="HTHARAC"/>
</dbReference>
<dbReference type="SUPFAM" id="SSF51182">
    <property type="entry name" value="RmlC-like cupins"/>
    <property type="match status" value="1"/>
</dbReference>